<dbReference type="InterPro" id="IPR000835">
    <property type="entry name" value="HTH_MarR-typ"/>
</dbReference>
<dbReference type="AlphaFoldDB" id="A0A2T0T9E8"/>
<dbReference type="Gene3D" id="1.10.10.10">
    <property type="entry name" value="Winged helix-like DNA-binding domain superfamily/Winged helix DNA-binding domain"/>
    <property type="match status" value="1"/>
</dbReference>
<name>A0A2T0T9E8_9PSEU</name>
<evidence type="ECO:0000313" key="2">
    <source>
        <dbReference type="EMBL" id="PRY42291.1"/>
    </source>
</evidence>
<protein>
    <submittedName>
        <fullName evidence="2">DNA-binding MarR family transcriptional regulator</fullName>
    </submittedName>
</protein>
<dbReference type="GO" id="GO:0006950">
    <property type="term" value="P:response to stress"/>
    <property type="evidence" value="ECO:0007669"/>
    <property type="project" value="TreeGrafter"/>
</dbReference>
<reference evidence="2 3" key="1">
    <citation type="submission" date="2018-03" db="EMBL/GenBank/DDBJ databases">
        <title>Genomic Encyclopedia of Archaeal and Bacterial Type Strains, Phase II (KMG-II): from individual species to whole genera.</title>
        <authorList>
            <person name="Goeker M."/>
        </authorList>
    </citation>
    <scope>NUCLEOTIDE SEQUENCE [LARGE SCALE GENOMIC DNA]</scope>
    <source>
        <strain evidence="2 3">DSM 44720</strain>
    </source>
</reference>
<dbReference type="PANTHER" id="PTHR33164">
    <property type="entry name" value="TRANSCRIPTIONAL REGULATOR, MARR FAMILY"/>
    <property type="match status" value="1"/>
</dbReference>
<dbReference type="InterPro" id="IPR039422">
    <property type="entry name" value="MarR/SlyA-like"/>
</dbReference>
<dbReference type="Proteomes" id="UP000239494">
    <property type="component" value="Unassembled WGS sequence"/>
</dbReference>
<dbReference type="RefSeq" id="WP_106187717.1">
    <property type="nucleotide sequence ID" value="NZ_PVTF01000004.1"/>
</dbReference>
<organism evidence="2 3">
    <name type="scientific">Umezawaea tangerina</name>
    <dbReference type="NCBI Taxonomy" id="84725"/>
    <lineage>
        <taxon>Bacteria</taxon>
        <taxon>Bacillati</taxon>
        <taxon>Actinomycetota</taxon>
        <taxon>Actinomycetes</taxon>
        <taxon>Pseudonocardiales</taxon>
        <taxon>Pseudonocardiaceae</taxon>
        <taxon>Umezawaea</taxon>
    </lineage>
</organism>
<dbReference type="GO" id="GO:0003700">
    <property type="term" value="F:DNA-binding transcription factor activity"/>
    <property type="evidence" value="ECO:0007669"/>
    <property type="project" value="InterPro"/>
</dbReference>
<dbReference type="OrthoDB" id="7774677at2"/>
<dbReference type="GO" id="GO:0003677">
    <property type="term" value="F:DNA binding"/>
    <property type="evidence" value="ECO:0007669"/>
    <property type="project" value="UniProtKB-KW"/>
</dbReference>
<keyword evidence="3" id="KW-1185">Reference proteome</keyword>
<dbReference type="InterPro" id="IPR036388">
    <property type="entry name" value="WH-like_DNA-bd_sf"/>
</dbReference>
<dbReference type="SUPFAM" id="SSF46785">
    <property type="entry name" value="Winged helix' DNA-binding domain"/>
    <property type="match status" value="1"/>
</dbReference>
<proteinExistence type="predicted"/>
<evidence type="ECO:0000313" key="3">
    <source>
        <dbReference type="Proteomes" id="UP000239494"/>
    </source>
</evidence>
<gene>
    <name evidence="2" type="ORF">CLV43_104121</name>
</gene>
<dbReference type="EMBL" id="PVTF01000004">
    <property type="protein sequence ID" value="PRY42291.1"/>
    <property type="molecule type" value="Genomic_DNA"/>
</dbReference>
<evidence type="ECO:0000259" key="1">
    <source>
        <dbReference type="PROSITE" id="PS50995"/>
    </source>
</evidence>
<dbReference type="SMART" id="SM00347">
    <property type="entry name" value="HTH_MARR"/>
    <property type="match status" value="1"/>
</dbReference>
<keyword evidence="2" id="KW-0238">DNA-binding</keyword>
<dbReference type="PANTHER" id="PTHR33164:SF57">
    <property type="entry name" value="MARR-FAMILY TRANSCRIPTIONAL REGULATOR"/>
    <property type="match status" value="1"/>
</dbReference>
<dbReference type="InterPro" id="IPR036390">
    <property type="entry name" value="WH_DNA-bd_sf"/>
</dbReference>
<dbReference type="Pfam" id="PF12802">
    <property type="entry name" value="MarR_2"/>
    <property type="match status" value="1"/>
</dbReference>
<sequence>MNHTPHLAAVEQAMTRIRHRQSRQSRRALSTPTPATFDVLDAVEAAEHTQSPPTVTTIATALSIDQPRASKLVAKAVTAGLVERVADQTDGRRAFLKRTEAGRAASEEVHNSRRSAFDKAMSGWSDAEKEQFARLLVRFVDALP</sequence>
<feature type="domain" description="HTH marR-type" evidence="1">
    <location>
        <begin position="3"/>
        <end position="141"/>
    </location>
</feature>
<accession>A0A2T0T9E8</accession>
<dbReference type="PROSITE" id="PS50995">
    <property type="entry name" value="HTH_MARR_2"/>
    <property type="match status" value="1"/>
</dbReference>
<comment type="caution">
    <text evidence="2">The sequence shown here is derived from an EMBL/GenBank/DDBJ whole genome shotgun (WGS) entry which is preliminary data.</text>
</comment>